<evidence type="ECO:0000313" key="2">
    <source>
        <dbReference type="Proteomes" id="UP000002949"/>
    </source>
</evidence>
<organism evidence="1 2">
    <name type="scientific">Mesorhizobium amorphae CCNWGS0123</name>
    <dbReference type="NCBI Taxonomy" id="1082933"/>
    <lineage>
        <taxon>Bacteria</taxon>
        <taxon>Pseudomonadati</taxon>
        <taxon>Pseudomonadota</taxon>
        <taxon>Alphaproteobacteria</taxon>
        <taxon>Hyphomicrobiales</taxon>
        <taxon>Phyllobacteriaceae</taxon>
        <taxon>Mesorhizobium</taxon>
    </lineage>
</organism>
<dbReference type="PATRIC" id="fig|1082933.3.peg.1032"/>
<dbReference type="KEGG" id="mamo:A6B35_15535"/>
<evidence type="ECO:0000313" key="1">
    <source>
        <dbReference type="EMBL" id="EHH13137.1"/>
    </source>
</evidence>
<reference evidence="1 2" key="1">
    <citation type="journal article" date="2012" name="J. Bacteriol.">
        <title>Draft Genome Sequence of Plant Growth-Promoting Rhizobium Mesorhizobium amorphae, Isolated from Zinc-Lead Mine Tailings.</title>
        <authorList>
            <person name="Hao X."/>
            <person name="Lin Y."/>
            <person name="Johnstone L."/>
            <person name="Baltrus D.A."/>
            <person name="Miller S.J."/>
            <person name="Wei G."/>
            <person name="Rensing C."/>
        </authorList>
    </citation>
    <scope>NUCLEOTIDE SEQUENCE [LARGE SCALE GENOMIC DNA]</scope>
    <source>
        <strain evidence="1 2">CCNWGS0123</strain>
    </source>
</reference>
<dbReference type="Proteomes" id="UP000002949">
    <property type="component" value="Unassembled WGS sequence"/>
</dbReference>
<dbReference type="AlphaFoldDB" id="G6Y586"/>
<dbReference type="EMBL" id="AGSN01000055">
    <property type="protein sequence ID" value="EHH13137.1"/>
    <property type="molecule type" value="Genomic_DNA"/>
</dbReference>
<sequence>MNAGSRAPAAAVDRTAVVAAAPWIADLPPNDLQDLGQKAQVAMTAQLFDARTNIQLAHQNAPDDLMYAGNYSGKKPEDGDFAAVYGVEEGGKQSLDLERTFKVGHQAFAMVRMPERRH</sequence>
<protein>
    <submittedName>
        <fullName evidence="1">Uncharacterized protein</fullName>
    </submittedName>
</protein>
<accession>G6Y586</accession>
<name>G6Y586_9HYPH</name>
<keyword evidence="2" id="KW-1185">Reference proteome</keyword>
<proteinExistence type="predicted"/>
<gene>
    <name evidence="1" type="ORF">MEA186_05476</name>
</gene>
<dbReference type="STRING" id="1082933.A6B35_15535"/>